<evidence type="ECO:0000313" key="4">
    <source>
        <dbReference type="Proteomes" id="UP000632454"/>
    </source>
</evidence>
<dbReference type="EMBL" id="BMCS01000001">
    <property type="protein sequence ID" value="GGF13602.1"/>
    <property type="molecule type" value="Genomic_DNA"/>
</dbReference>
<feature type="region of interest" description="Disordered" evidence="2">
    <location>
        <begin position="181"/>
        <end position="201"/>
    </location>
</feature>
<dbReference type="SUPFAM" id="SSF56719">
    <property type="entry name" value="Type II DNA topoisomerase"/>
    <property type="match status" value="1"/>
</dbReference>
<reference evidence="4" key="1">
    <citation type="journal article" date="2019" name="Int. J. Syst. Evol. Microbiol.">
        <title>The Global Catalogue of Microorganisms (GCM) 10K type strain sequencing project: providing services to taxonomists for standard genome sequencing and annotation.</title>
        <authorList>
            <consortium name="The Broad Institute Genomics Platform"/>
            <consortium name="The Broad Institute Genome Sequencing Center for Infectious Disease"/>
            <person name="Wu L."/>
            <person name="Ma J."/>
        </authorList>
    </citation>
    <scope>NUCLEOTIDE SEQUENCE [LARGE SCALE GENOMIC DNA]</scope>
    <source>
        <strain evidence="4">CCM 7855</strain>
    </source>
</reference>
<keyword evidence="4" id="KW-1185">Reference proteome</keyword>
<sequence length="284" mass="31233">MDARVPSWVELMGRQSAAGASFLSASLRFTVADDAAPVDDRFRFWHGPQNRWRIESSDEVVYVRGPDATVLRGSDGQMRRQVADIVLPLLGQVNPLDLLGSESMLMKMSQDAYVGPAASVLVDGRQGWSVRIGTSDSDAMTVVLDDETGMTSRMESAGQIAVAAVSDISVHDELPDSVFTWDGPLADTDDPSHRRDRDADRHRERVDILTAIDRALARRTEVFEVVTRSAEPADAVAAVRHLLDVERMGAEAVLAMQLRRFSASERAKITAELDELHRDPPPVD</sequence>
<comment type="catalytic activity">
    <reaction evidence="1">
        <text>ATP-dependent breakage, passage and rejoining of double-stranded DNA.</text>
        <dbReference type="EC" id="5.6.2.2"/>
    </reaction>
</comment>
<dbReference type="Gene3D" id="1.10.268.10">
    <property type="entry name" value="Topoisomerase, domain 3"/>
    <property type="match status" value="1"/>
</dbReference>
<accession>A0ABQ1UAU4</accession>
<protein>
    <recommendedName>
        <fullName evidence="5">DNA topoisomerase (ATP-hydrolyzing)</fullName>
    </recommendedName>
</protein>
<dbReference type="Proteomes" id="UP000632454">
    <property type="component" value="Unassembled WGS sequence"/>
</dbReference>
<proteinExistence type="predicted"/>
<dbReference type="RefSeq" id="WP_188486935.1">
    <property type="nucleotide sequence ID" value="NZ_BMCS01000001.1"/>
</dbReference>
<name>A0ABQ1UAU4_9NOCA</name>
<feature type="compositionally biased region" description="Basic and acidic residues" evidence="2">
    <location>
        <begin position="190"/>
        <end position="201"/>
    </location>
</feature>
<evidence type="ECO:0000256" key="2">
    <source>
        <dbReference type="SAM" id="MobiDB-lite"/>
    </source>
</evidence>
<comment type="caution">
    <text evidence="3">The sequence shown here is derived from an EMBL/GenBank/DDBJ whole genome shotgun (WGS) entry which is preliminary data.</text>
</comment>
<organism evidence="3 4">
    <name type="scientific">Williamsia phyllosphaerae</name>
    <dbReference type="NCBI Taxonomy" id="885042"/>
    <lineage>
        <taxon>Bacteria</taxon>
        <taxon>Bacillati</taxon>
        <taxon>Actinomycetota</taxon>
        <taxon>Actinomycetes</taxon>
        <taxon>Mycobacteriales</taxon>
        <taxon>Nocardiaceae</taxon>
        <taxon>Williamsia</taxon>
    </lineage>
</organism>
<dbReference type="InterPro" id="IPR013760">
    <property type="entry name" value="Topo_IIA-like_dom_sf"/>
</dbReference>
<evidence type="ECO:0000313" key="3">
    <source>
        <dbReference type="EMBL" id="GGF13602.1"/>
    </source>
</evidence>
<evidence type="ECO:0008006" key="5">
    <source>
        <dbReference type="Google" id="ProtNLM"/>
    </source>
</evidence>
<evidence type="ECO:0000256" key="1">
    <source>
        <dbReference type="ARBA" id="ARBA00000185"/>
    </source>
</evidence>
<dbReference type="InterPro" id="IPR013757">
    <property type="entry name" value="Topo_IIA_A_a_sf"/>
</dbReference>
<gene>
    <name evidence="3" type="ORF">GCM10007298_06930</name>
</gene>